<feature type="region of interest" description="Disordered" evidence="3">
    <location>
        <begin position="438"/>
        <end position="467"/>
    </location>
</feature>
<evidence type="ECO:0000259" key="4">
    <source>
        <dbReference type="PROSITE" id="PS50039"/>
    </source>
</evidence>
<evidence type="ECO:0000313" key="6">
    <source>
        <dbReference type="Proteomes" id="UP000242188"/>
    </source>
</evidence>
<feature type="region of interest" description="Disordered" evidence="3">
    <location>
        <begin position="323"/>
        <end position="359"/>
    </location>
</feature>
<feature type="DNA-binding region" description="Fork-head" evidence="2">
    <location>
        <begin position="143"/>
        <end position="237"/>
    </location>
</feature>
<dbReference type="PANTHER" id="PTHR11829:SF343">
    <property type="entry name" value="FORK-HEAD DOMAIN-CONTAINING PROTEIN"/>
    <property type="match status" value="1"/>
</dbReference>
<evidence type="ECO:0000313" key="5">
    <source>
        <dbReference type="EMBL" id="OWF38162.1"/>
    </source>
</evidence>
<feature type="compositionally biased region" description="Basic residues" evidence="3">
    <location>
        <begin position="130"/>
        <end position="140"/>
    </location>
</feature>
<proteinExistence type="predicted"/>
<dbReference type="InterPro" id="IPR018122">
    <property type="entry name" value="TF_fork_head_CS_1"/>
</dbReference>
<dbReference type="InterPro" id="IPR050211">
    <property type="entry name" value="FOX_domain-containing"/>
</dbReference>
<sequence length="467" mass="51995">MSDMSYSHMDYKVFPGGYYRDLPSFQQHTSTPTIPHVPGGIGDIPTPADLSLLNDFYQKTDMYNMNMNTKPPGPGDSSPDSGHGGDVKNDTALCESGEEEGVDIDSGIIDQTPPARRYQSDEENNEIKPTGHRKRKRPIPKGKPPYSYIALISMAICNNTERKLTLNDIYKFITDKFPYFRDHPNQKGWKGSIRHNLALNDCFVKLPRRPGMKGHEWAIDAEYEDMFDHGSFLRRRYRFKDGVRKKARHSSAPSSIGSPDVFLQPQRHHVGLGCLENKMAQLHPTNNTFGNSFDLQHDYATSVEERSANNGLWNPFVNDNAQTTPLAHPAKSPPSYDAACATSPPSQMTSPCSESHTPTDATSRYQAYMNGVTGFWNPSGVHHSQALQIPNFNMAHPSGIKSECLSPLGNATNMWNSPYLDPGFAFKSQPYPFQGLVSPASQDKNFQMARAPGPGLLPPWSMSTPQQ</sequence>
<dbReference type="AlphaFoldDB" id="A0A210PNV0"/>
<dbReference type="SMART" id="SM00339">
    <property type="entry name" value="FH"/>
    <property type="match status" value="1"/>
</dbReference>
<keyword evidence="6" id="KW-1185">Reference proteome</keyword>
<dbReference type="PROSITE" id="PS50039">
    <property type="entry name" value="FORK_HEAD_3"/>
    <property type="match status" value="1"/>
</dbReference>
<dbReference type="SUPFAM" id="SSF46785">
    <property type="entry name" value="Winged helix' DNA-binding domain"/>
    <property type="match status" value="1"/>
</dbReference>
<protein>
    <submittedName>
        <fullName evidence="5">Forkhead box protein E1</fullName>
    </submittedName>
</protein>
<gene>
    <name evidence="5" type="ORF">KP79_PYT08812</name>
</gene>
<dbReference type="STRING" id="6573.A0A210PNV0"/>
<dbReference type="Pfam" id="PF00250">
    <property type="entry name" value="Forkhead"/>
    <property type="match status" value="1"/>
</dbReference>
<dbReference type="GO" id="GO:0030154">
    <property type="term" value="P:cell differentiation"/>
    <property type="evidence" value="ECO:0007669"/>
    <property type="project" value="TreeGrafter"/>
</dbReference>
<dbReference type="Gene3D" id="1.10.10.10">
    <property type="entry name" value="Winged helix-like DNA-binding domain superfamily/Winged helix DNA-binding domain"/>
    <property type="match status" value="1"/>
</dbReference>
<dbReference type="Proteomes" id="UP000242188">
    <property type="component" value="Unassembled WGS sequence"/>
</dbReference>
<dbReference type="PANTHER" id="PTHR11829">
    <property type="entry name" value="FORKHEAD BOX PROTEIN"/>
    <property type="match status" value="1"/>
</dbReference>
<evidence type="ECO:0000256" key="2">
    <source>
        <dbReference type="PROSITE-ProRule" id="PRU00089"/>
    </source>
</evidence>
<comment type="subcellular location">
    <subcellularLocation>
        <location evidence="2">Nucleus</location>
    </subcellularLocation>
</comment>
<dbReference type="FunFam" id="1.10.10.10:FF:000135">
    <property type="entry name" value="forkhead box protein G1"/>
    <property type="match status" value="1"/>
</dbReference>
<accession>A0A210PNV0</accession>
<dbReference type="GO" id="GO:0000978">
    <property type="term" value="F:RNA polymerase II cis-regulatory region sequence-specific DNA binding"/>
    <property type="evidence" value="ECO:0007669"/>
    <property type="project" value="TreeGrafter"/>
</dbReference>
<dbReference type="GO" id="GO:0000981">
    <property type="term" value="F:DNA-binding transcription factor activity, RNA polymerase II-specific"/>
    <property type="evidence" value="ECO:0007669"/>
    <property type="project" value="TreeGrafter"/>
</dbReference>
<comment type="caution">
    <text evidence="5">The sequence shown here is derived from an EMBL/GenBank/DDBJ whole genome shotgun (WGS) entry which is preliminary data.</text>
</comment>
<dbReference type="InterPro" id="IPR001766">
    <property type="entry name" value="Fork_head_dom"/>
</dbReference>
<dbReference type="EMBL" id="NEDP02005572">
    <property type="protein sequence ID" value="OWF38162.1"/>
    <property type="molecule type" value="Genomic_DNA"/>
</dbReference>
<dbReference type="GO" id="GO:0009653">
    <property type="term" value="P:anatomical structure morphogenesis"/>
    <property type="evidence" value="ECO:0007669"/>
    <property type="project" value="TreeGrafter"/>
</dbReference>
<keyword evidence="2" id="KW-0539">Nucleus</keyword>
<dbReference type="OrthoDB" id="5402974at2759"/>
<dbReference type="PROSITE" id="PS00657">
    <property type="entry name" value="FORK_HEAD_1"/>
    <property type="match status" value="1"/>
</dbReference>
<evidence type="ECO:0000256" key="1">
    <source>
        <dbReference type="ARBA" id="ARBA00023125"/>
    </source>
</evidence>
<dbReference type="PRINTS" id="PR00053">
    <property type="entry name" value="FORKHEAD"/>
</dbReference>
<evidence type="ECO:0000256" key="3">
    <source>
        <dbReference type="SAM" id="MobiDB-lite"/>
    </source>
</evidence>
<keyword evidence="1 2" id="KW-0238">DNA-binding</keyword>
<feature type="region of interest" description="Disordered" evidence="3">
    <location>
        <begin position="63"/>
        <end position="142"/>
    </location>
</feature>
<dbReference type="GO" id="GO:0005634">
    <property type="term" value="C:nucleus"/>
    <property type="evidence" value="ECO:0007669"/>
    <property type="project" value="UniProtKB-SubCell"/>
</dbReference>
<feature type="compositionally biased region" description="Polar residues" evidence="3">
    <location>
        <begin position="343"/>
        <end position="359"/>
    </location>
</feature>
<name>A0A210PNV0_MIZYE</name>
<dbReference type="InterPro" id="IPR036388">
    <property type="entry name" value="WH-like_DNA-bd_sf"/>
</dbReference>
<organism evidence="5 6">
    <name type="scientific">Mizuhopecten yessoensis</name>
    <name type="common">Japanese scallop</name>
    <name type="synonym">Patinopecten yessoensis</name>
    <dbReference type="NCBI Taxonomy" id="6573"/>
    <lineage>
        <taxon>Eukaryota</taxon>
        <taxon>Metazoa</taxon>
        <taxon>Spiralia</taxon>
        <taxon>Lophotrochozoa</taxon>
        <taxon>Mollusca</taxon>
        <taxon>Bivalvia</taxon>
        <taxon>Autobranchia</taxon>
        <taxon>Pteriomorphia</taxon>
        <taxon>Pectinida</taxon>
        <taxon>Pectinoidea</taxon>
        <taxon>Pectinidae</taxon>
        <taxon>Mizuhopecten</taxon>
    </lineage>
</organism>
<dbReference type="InterPro" id="IPR036390">
    <property type="entry name" value="WH_DNA-bd_sf"/>
</dbReference>
<feature type="domain" description="Fork-head" evidence="4">
    <location>
        <begin position="143"/>
        <end position="237"/>
    </location>
</feature>
<reference evidence="5 6" key="1">
    <citation type="journal article" date="2017" name="Nat. Ecol. Evol.">
        <title>Scallop genome provides insights into evolution of bilaterian karyotype and development.</title>
        <authorList>
            <person name="Wang S."/>
            <person name="Zhang J."/>
            <person name="Jiao W."/>
            <person name="Li J."/>
            <person name="Xun X."/>
            <person name="Sun Y."/>
            <person name="Guo X."/>
            <person name="Huan P."/>
            <person name="Dong B."/>
            <person name="Zhang L."/>
            <person name="Hu X."/>
            <person name="Sun X."/>
            <person name="Wang J."/>
            <person name="Zhao C."/>
            <person name="Wang Y."/>
            <person name="Wang D."/>
            <person name="Huang X."/>
            <person name="Wang R."/>
            <person name="Lv J."/>
            <person name="Li Y."/>
            <person name="Zhang Z."/>
            <person name="Liu B."/>
            <person name="Lu W."/>
            <person name="Hui Y."/>
            <person name="Liang J."/>
            <person name="Zhou Z."/>
            <person name="Hou R."/>
            <person name="Li X."/>
            <person name="Liu Y."/>
            <person name="Li H."/>
            <person name="Ning X."/>
            <person name="Lin Y."/>
            <person name="Zhao L."/>
            <person name="Xing Q."/>
            <person name="Dou J."/>
            <person name="Li Y."/>
            <person name="Mao J."/>
            <person name="Guo H."/>
            <person name="Dou H."/>
            <person name="Li T."/>
            <person name="Mu C."/>
            <person name="Jiang W."/>
            <person name="Fu Q."/>
            <person name="Fu X."/>
            <person name="Miao Y."/>
            <person name="Liu J."/>
            <person name="Yu Q."/>
            <person name="Li R."/>
            <person name="Liao H."/>
            <person name="Li X."/>
            <person name="Kong Y."/>
            <person name="Jiang Z."/>
            <person name="Chourrout D."/>
            <person name="Li R."/>
            <person name="Bao Z."/>
        </authorList>
    </citation>
    <scope>NUCLEOTIDE SEQUENCE [LARGE SCALE GENOMIC DNA]</scope>
    <source>
        <strain evidence="5 6">PY_sf001</strain>
    </source>
</reference>